<protein>
    <submittedName>
        <fullName evidence="1">Uncharacterized protein</fullName>
    </submittedName>
</protein>
<name>A0A497YX60_9RHOB</name>
<dbReference type="EMBL" id="RCCT01000008">
    <property type="protein sequence ID" value="RLJ98864.1"/>
    <property type="molecule type" value="Genomic_DNA"/>
</dbReference>
<dbReference type="Proteomes" id="UP000271700">
    <property type="component" value="Unassembled WGS sequence"/>
</dbReference>
<proteinExistence type="predicted"/>
<gene>
    <name evidence="1" type="ORF">CLV75_3985</name>
</gene>
<dbReference type="AlphaFoldDB" id="A0A497YX60"/>
<accession>A0A497YX60</accession>
<keyword evidence="2" id="KW-1185">Reference proteome</keyword>
<evidence type="ECO:0000313" key="1">
    <source>
        <dbReference type="EMBL" id="RLJ98864.1"/>
    </source>
</evidence>
<comment type="caution">
    <text evidence="1">The sequence shown here is derived from an EMBL/GenBank/DDBJ whole genome shotgun (WGS) entry which is preliminary data.</text>
</comment>
<organism evidence="1 2">
    <name type="scientific">Ruegeria conchae</name>
    <dbReference type="NCBI Taxonomy" id="981384"/>
    <lineage>
        <taxon>Bacteria</taxon>
        <taxon>Pseudomonadati</taxon>
        <taxon>Pseudomonadota</taxon>
        <taxon>Alphaproteobacteria</taxon>
        <taxon>Rhodobacterales</taxon>
        <taxon>Roseobacteraceae</taxon>
        <taxon>Ruegeria</taxon>
    </lineage>
</organism>
<dbReference type="RefSeq" id="WP_010437850.1">
    <property type="nucleotide sequence ID" value="NZ_AEYW01000003.1"/>
</dbReference>
<evidence type="ECO:0000313" key="2">
    <source>
        <dbReference type="Proteomes" id="UP000271700"/>
    </source>
</evidence>
<sequence>MIKSAFMTEESDTVSVMQTSGSIAADKLPTKRSTISGRFPPIENALIEIVKNKRLSEAQTNV</sequence>
<dbReference type="OrthoDB" id="9924680at2"/>
<reference evidence="1 2" key="1">
    <citation type="submission" date="2018-10" db="EMBL/GenBank/DDBJ databases">
        <title>Genomic Encyclopedia of Archaeal and Bacterial Type Strains, Phase II (KMG-II): from individual species to whole genera.</title>
        <authorList>
            <person name="Goeker M."/>
        </authorList>
    </citation>
    <scope>NUCLEOTIDE SEQUENCE [LARGE SCALE GENOMIC DNA]</scope>
    <source>
        <strain evidence="1 2">DSM 29317</strain>
    </source>
</reference>